<reference evidence="1" key="1">
    <citation type="submission" date="2014-09" db="EMBL/GenBank/DDBJ databases">
        <authorList>
            <person name="Magalhaes I.L.F."/>
            <person name="Oliveira U."/>
            <person name="Santos F.R."/>
            <person name="Vidigal T.H.D.A."/>
            <person name="Brescovit A.D."/>
            <person name="Santos A.J."/>
        </authorList>
    </citation>
    <scope>NUCLEOTIDE SEQUENCE</scope>
    <source>
        <tissue evidence="1">Shoot tissue taken approximately 20 cm above the soil surface</tissue>
    </source>
</reference>
<accession>A0A0A9GTW2</accession>
<organism evidence="1">
    <name type="scientific">Arundo donax</name>
    <name type="common">Giant reed</name>
    <name type="synonym">Donax arundinaceus</name>
    <dbReference type="NCBI Taxonomy" id="35708"/>
    <lineage>
        <taxon>Eukaryota</taxon>
        <taxon>Viridiplantae</taxon>
        <taxon>Streptophyta</taxon>
        <taxon>Embryophyta</taxon>
        <taxon>Tracheophyta</taxon>
        <taxon>Spermatophyta</taxon>
        <taxon>Magnoliopsida</taxon>
        <taxon>Liliopsida</taxon>
        <taxon>Poales</taxon>
        <taxon>Poaceae</taxon>
        <taxon>PACMAD clade</taxon>
        <taxon>Arundinoideae</taxon>
        <taxon>Arundineae</taxon>
        <taxon>Arundo</taxon>
    </lineage>
</organism>
<protein>
    <submittedName>
        <fullName evidence="1">Uncharacterized protein</fullName>
    </submittedName>
</protein>
<reference evidence="1" key="2">
    <citation type="journal article" date="2015" name="Data Brief">
        <title>Shoot transcriptome of the giant reed, Arundo donax.</title>
        <authorList>
            <person name="Barrero R.A."/>
            <person name="Guerrero F.D."/>
            <person name="Moolhuijzen P."/>
            <person name="Goolsby J.A."/>
            <person name="Tidwell J."/>
            <person name="Bellgard S.E."/>
            <person name="Bellgard M.I."/>
        </authorList>
    </citation>
    <scope>NUCLEOTIDE SEQUENCE</scope>
    <source>
        <tissue evidence="1">Shoot tissue taken approximately 20 cm above the soil surface</tissue>
    </source>
</reference>
<dbReference type="EMBL" id="GBRH01169914">
    <property type="protein sequence ID" value="JAE27982.1"/>
    <property type="molecule type" value="Transcribed_RNA"/>
</dbReference>
<proteinExistence type="predicted"/>
<name>A0A0A9GTW2_ARUDO</name>
<sequence>MKQINTQFKPATQLE</sequence>
<evidence type="ECO:0000313" key="1">
    <source>
        <dbReference type="EMBL" id="JAE27982.1"/>
    </source>
</evidence>